<dbReference type="OMA" id="QFNEFAN"/>
<evidence type="ECO:0000256" key="2">
    <source>
        <dbReference type="ARBA" id="ARBA00022723"/>
    </source>
</evidence>
<feature type="domain" description="C2H2-type" evidence="9">
    <location>
        <begin position="74"/>
        <end position="103"/>
    </location>
</feature>
<evidence type="ECO:0000256" key="7">
    <source>
        <dbReference type="PROSITE-ProRule" id="PRU00042"/>
    </source>
</evidence>
<keyword evidence="11" id="KW-1185">Reference proteome</keyword>
<feature type="compositionally biased region" description="Pro residues" evidence="8">
    <location>
        <begin position="136"/>
        <end position="148"/>
    </location>
</feature>
<dbReference type="SMART" id="SM00355">
    <property type="entry name" value="ZnF_C2H2"/>
    <property type="match status" value="3"/>
</dbReference>
<dbReference type="Gene3D" id="3.30.160.60">
    <property type="entry name" value="Classic Zinc Finger"/>
    <property type="match status" value="3"/>
</dbReference>
<evidence type="ECO:0000256" key="3">
    <source>
        <dbReference type="ARBA" id="ARBA00022737"/>
    </source>
</evidence>
<comment type="subcellular location">
    <subcellularLocation>
        <location evidence="1">Nucleus</location>
    </subcellularLocation>
</comment>
<keyword evidence="6" id="KW-0539">Nucleus</keyword>
<dbReference type="PROSITE" id="PS50157">
    <property type="entry name" value="ZINC_FINGER_C2H2_2"/>
    <property type="match status" value="3"/>
</dbReference>
<evidence type="ECO:0000259" key="9">
    <source>
        <dbReference type="PROSITE" id="PS50157"/>
    </source>
</evidence>
<reference evidence="10" key="2">
    <citation type="submission" date="2025-09" db="UniProtKB">
        <authorList>
            <consortium name="Ensembl"/>
        </authorList>
    </citation>
    <scope>IDENTIFICATION</scope>
</reference>
<evidence type="ECO:0000256" key="8">
    <source>
        <dbReference type="SAM" id="MobiDB-lite"/>
    </source>
</evidence>
<dbReference type="PANTHER" id="PTHR24394">
    <property type="entry name" value="ZINC FINGER PROTEIN"/>
    <property type="match status" value="1"/>
</dbReference>
<evidence type="ECO:0000256" key="5">
    <source>
        <dbReference type="ARBA" id="ARBA00022833"/>
    </source>
</evidence>
<dbReference type="Pfam" id="PF00096">
    <property type="entry name" value="zf-C2H2"/>
    <property type="match status" value="3"/>
</dbReference>
<reference evidence="10" key="1">
    <citation type="submission" date="2025-08" db="UniProtKB">
        <authorList>
            <consortium name="Ensembl"/>
        </authorList>
    </citation>
    <scope>IDENTIFICATION</scope>
</reference>
<keyword evidence="5" id="KW-0862">Zinc</keyword>
<keyword evidence="3" id="KW-0677">Repeat</keyword>
<sequence length="167" mass="18615">FCTSSFIHILNLFPHTHFPCPVCGKRFRRSSTLTTHKLIHSDTRPYSCSYCGKGFHQKSDMKKHTFIHTGEKPHVCRVCGKAFSQSSNLITHGRKHAAAAERPVSCRLRPRGHDRRHALQRQQEGPCFYGNAPSGSPAPPWSHAPPGAPILGARPEGRRWPGSAEAF</sequence>
<dbReference type="PROSITE" id="PS00028">
    <property type="entry name" value="ZINC_FINGER_C2H2_1"/>
    <property type="match status" value="3"/>
</dbReference>
<evidence type="ECO:0000256" key="6">
    <source>
        <dbReference type="ARBA" id="ARBA00023242"/>
    </source>
</evidence>
<dbReference type="GeneTree" id="ENSGT00940000160010"/>
<keyword evidence="2" id="KW-0479">Metal-binding</keyword>
<feature type="domain" description="C2H2-type" evidence="9">
    <location>
        <begin position="18"/>
        <end position="45"/>
    </location>
</feature>
<proteinExistence type="predicted"/>
<dbReference type="SUPFAM" id="SSF57667">
    <property type="entry name" value="beta-beta-alpha zinc fingers"/>
    <property type="match status" value="2"/>
</dbReference>
<feature type="region of interest" description="Disordered" evidence="8">
    <location>
        <begin position="131"/>
        <end position="167"/>
    </location>
</feature>
<dbReference type="PANTHER" id="PTHR24394:SF29">
    <property type="entry name" value="MYONEURIN"/>
    <property type="match status" value="1"/>
</dbReference>
<name>A0A8C5BHG6_GADMO</name>
<feature type="domain" description="C2H2-type" evidence="9">
    <location>
        <begin position="46"/>
        <end position="73"/>
    </location>
</feature>
<evidence type="ECO:0000313" key="11">
    <source>
        <dbReference type="Proteomes" id="UP000694546"/>
    </source>
</evidence>
<dbReference type="GO" id="GO:0008270">
    <property type="term" value="F:zinc ion binding"/>
    <property type="evidence" value="ECO:0007669"/>
    <property type="project" value="UniProtKB-KW"/>
</dbReference>
<dbReference type="Ensembl" id="ENSGMOT00000070622.1">
    <property type="protein sequence ID" value="ENSGMOP00000046370.1"/>
    <property type="gene ID" value="ENSGMOG00000036073.1"/>
</dbReference>
<evidence type="ECO:0000256" key="1">
    <source>
        <dbReference type="ARBA" id="ARBA00004123"/>
    </source>
</evidence>
<protein>
    <recommendedName>
        <fullName evidence="9">C2H2-type domain-containing protein</fullName>
    </recommendedName>
</protein>
<dbReference type="InterPro" id="IPR013087">
    <property type="entry name" value="Znf_C2H2_type"/>
</dbReference>
<dbReference type="GO" id="GO:0005634">
    <property type="term" value="C:nucleus"/>
    <property type="evidence" value="ECO:0007669"/>
    <property type="project" value="UniProtKB-SubCell"/>
</dbReference>
<dbReference type="AlphaFoldDB" id="A0A8C5BHG6"/>
<keyword evidence="4 7" id="KW-0863">Zinc-finger</keyword>
<organism evidence="10 11">
    <name type="scientific">Gadus morhua</name>
    <name type="common">Atlantic cod</name>
    <dbReference type="NCBI Taxonomy" id="8049"/>
    <lineage>
        <taxon>Eukaryota</taxon>
        <taxon>Metazoa</taxon>
        <taxon>Chordata</taxon>
        <taxon>Craniata</taxon>
        <taxon>Vertebrata</taxon>
        <taxon>Euteleostomi</taxon>
        <taxon>Actinopterygii</taxon>
        <taxon>Neopterygii</taxon>
        <taxon>Teleostei</taxon>
        <taxon>Neoteleostei</taxon>
        <taxon>Acanthomorphata</taxon>
        <taxon>Zeiogadaria</taxon>
        <taxon>Gadariae</taxon>
        <taxon>Gadiformes</taxon>
        <taxon>Gadoidei</taxon>
        <taxon>Gadidae</taxon>
        <taxon>Gadus</taxon>
    </lineage>
</organism>
<evidence type="ECO:0000313" key="10">
    <source>
        <dbReference type="Ensembl" id="ENSGMOP00000046370.1"/>
    </source>
</evidence>
<accession>A0A8C5BHG6</accession>
<dbReference type="GO" id="GO:0000981">
    <property type="term" value="F:DNA-binding transcription factor activity, RNA polymerase II-specific"/>
    <property type="evidence" value="ECO:0007669"/>
    <property type="project" value="TreeGrafter"/>
</dbReference>
<dbReference type="Proteomes" id="UP000694546">
    <property type="component" value="Chromosome 2"/>
</dbReference>
<dbReference type="InterPro" id="IPR036236">
    <property type="entry name" value="Znf_C2H2_sf"/>
</dbReference>
<evidence type="ECO:0000256" key="4">
    <source>
        <dbReference type="ARBA" id="ARBA00022771"/>
    </source>
</evidence>